<dbReference type="GO" id="GO:0030313">
    <property type="term" value="C:cell envelope"/>
    <property type="evidence" value="ECO:0007669"/>
    <property type="project" value="UniProtKB-SubCell"/>
</dbReference>
<name>A0A413IPQ5_9BACT</name>
<feature type="domain" description="Thioredoxin" evidence="6">
    <location>
        <begin position="252"/>
        <end position="394"/>
    </location>
</feature>
<evidence type="ECO:0000256" key="1">
    <source>
        <dbReference type="ARBA" id="ARBA00004196"/>
    </source>
</evidence>
<dbReference type="InterPro" id="IPR036249">
    <property type="entry name" value="Thioredoxin-like_sf"/>
</dbReference>
<dbReference type="PANTHER" id="PTHR42852:SF6">
    <property type="entry name" value="THIOL:DISULFIDE INTERCHANGE PROTEIN DSBE"/>
    <property type="match status" value="1"/>
</dbReference>
<reference evidence="7" key="2">
    <citation type="journal article" date="2021" name="PeerJ">
        <title>Extensive microbial diversity within the chicken gut microbiome revealed by metagenomics and culture.</title>
        <authorList>
            <person name="Gilroy R."/>
            <person name="Ravi A."/>
            <person name="Getino M."/>
            <person name="Pursley I."/>
            <person name="Horton D.L."/>
            <person name="Alikhan N.F."/>
            <person name="Baker D."/>
            <person name="Gharbi K."/>
            <person name="Hall N."/>
            <person name="Watson M."/>
            <person name="Adriaenssens E.M."/>
            <person name="Foster-Nyarko E."/>
            <person name="Jarju S."/>
            <person name="Secka A."/>
            <person name="Antonio M."/>
            <person name="Oren A."/>
            <person name="Chaudhuri R.R."/>
            <person name="La Ragione R."/>
            <person name="Hildebrand F."/>
            <person name="Pallen M.J."/>
        </authorList>
    </citation>
    <scope>NUCLEOTIDE SEQUENCE</scope>
    <source>
        <strain evidence="7">6966</strain>
    </source>
</reference>
<dbReference type="Proteomes" id="UP000654720">
    <property type="component" value="Chromosome"/>
</dbReference>
<dbReference type="EMBL" id="QRPV01000007">
    <property type="protein sequence ID" value="RHM44010.1"/>
    <property type="molecule type" value="Genomic_DNA"/>
</dbReference>
<evidence type="ECO:0000256" key="3">
    <source>
        <dbReference type="ARBA" id="ARBA00023157"/>
    </source>
</evidence>
<dbReference type="EMBL" id="DYVS01000079">
    <property type="protein sequence ID" value="HJF69989.1"/>
    <property type="molecule type" value="Genomic_DNA"/>
</dbReference>
<feature type="signal peptide" evidence="5">
    <location>
        <begin position="1"/>
        <end position="21"/>
    </location>
</feature>
<dbReference type="InterPro" id="IPR017937">
    <property type="entry name" value="Thioredoxin_CS"/>
</dbReference>
<keyword evidence="13" id="KW-1185">Reference proteome</keyword>
<evidence type="ECO:0000313" key="11">
    <source>
        <dbReference type="Proteomes" id="UP000286038"/>
    </source>
</evidence>
<dbReference type="GO" id="GO:0016209">
    <property type="term" value="F:antioxidant activity"/>
    <property type="evidence" value="ECO:0007669"/>
    <property type="project" value="InterPro"/>
</dbReference>
<dbReference type="RefSeq" id="WP_051465656.1">
    <property type="nucleotide sequence ID" value="NZ_CABJDM010000007.1"/>
</dbReference>
<keyword evidence="5" id="KW-0732">Signal</keyword>
<protein>
    <submittedName>
        <fullName evidence="9">AhpC/TSA family protein</fullName>
    </submittedName>
</protein>
<dbReference type="AlphaFoldDB" id="A0A413IPQ5"/>
<gene>
    <name evidence="10" type="ORF">DWZ68_08245</name>
    <name evidence="9" type="ORF">DXA50_07065</name>
    <name evidence="8" type="ORF">I6J59_16750</name>
    <name evidence="7" type="ORF">K8V05_04455</name>
</gene>
<reference evidence="7" key="4">
    <citation type="submission" date="2021-09" db="EMBL/GenBank/DDBJ databases">
        <authorList>
            <person name="Gilroy R."/>
        </authorList>
    </citation>
    <scope>NUCLEOTIDE SEQUENCE</scope>
    <source>
        <strain evidence="7">6966</strain>
    </source>
</reference>
<organism evidence="9 12">
    <name type="scientific">Butyricimonas virosa</name>
    <dbReference type="NCBI Taxonomy" id="544645"/>
    <lineage>
        <taxon>Bacteria</taxon>
        <taxon>Pseudomonadati</taxon>
        <taxon>Bacteroidota</taxon>
        <taxon>Bacteroidia</taxon>
        <taxon>Bacteroidales</taxon>
        <taxon>Odoribacteraceae</taxon>
        <taxon>Butyricimonas</taxon>
    </lineage>
</organism>
<reference evidence="8 13" key="3">
    <citation type="submission" date="2021-02" db="EMBL/GenBank/DDBJ databases">
        <title>FDA dAtabase for Regulatory Grade micrObial Sequences (FDA-ARGOS): Supporting development and validation of Infectious Disease Dx tests.</title>
        <authorList>
            <person name="Carlson P."/>
            <person name="Fischbach M."/>
            <person name="Hastie J."/>
            <person name="Bilen M."/>
            <person name="Cheng A."/>
            <person name="Tallon L."/>
            <person name="Sadzewicz L."/>
            <person name="Zhao X."/>
            <person name="Boylan J."/>
            <person name="Ott S."/>
            <person name="Bowen H."/>
            <person name="Vavikolanu K."/>
            <person name="Mehta A."/>
            <person name="Aluvathingal J."/>
            <person name="Nadendla S."/>
            <person name="Yan Y."/>
            <person name="Sichtig H."/>
        </authorList>
    </citation>
    <scope>NUCLEOTIDE SEQUENCE [LARGE SCALE GENOMIC DNA]</scope>
    <source>
        <strain evidence="8 13">FDAARGOS_1229</strain>
    </source>
</reference>
<accession>A0A413IPQ5</accession>
<evidence type="ECO:0000313" key="7">
    <source>
        <dbReference type="EMBL" id="HJF69989.1"/>
    </source>
</evidence>
<proteinExistence type="predicted"/>
<keyword evidence="4" id="KW-0676">Redox-active center</keyword>
<dbReference type="GeneID" id="93097771"/>
<comment type="subcellular location">
    <subcellularLocation>
        <location evidence="1">Cell envelope</location>
    </subcellularLocation>
</comment>
<dbReference type="Pfam" id="PF00578">
    <property type="entry name" value="AhpC-TSA"/>
    <property type="match status" value="1"/>
</dbReference>
<dbReference type="InterPro" id="IPR000866">
    <property type="entry name" value="AhpC/TSA"/>
</dbReference>
<evidence type="ECO:0000313" key="9">
    <source>
        <dbReference type="EMBL" id="RGY19052.1"/>
    </source>
</evidence>
<sequence>MMKFICVYVVILLASISLCHADGFKIKGKISGGGEGVKVFLTDLSQYRHFYDSTTIKNGEFEFNGKVESPEMRCITIYKNDSQRGEWKSTVKLPIFVDNSSMTLEAPYDSLPTKSSKTVPGCIKITGSPANDLYMKYDKGLEPLSTLNSTLFEKYRVAYYYAKADELGRKNMQPAYDALEELENCKDEIYRYKVKFIQENSDSPVALYVAGTLAITKYGRGEINKVLALLSEPLRNSPKGKALEKRLNSIPVYVGDQYLDIDMLDKEGNTVNLSDVINPGQYTLLEIWASWCGPCRGDIPHLKDAYSAYHAKGFDIVSVSIDANKEQWKKALEQEQMAWLQVCDKGEGFDGFIVKKYGISGVPSSFLIDPQGKIILTNARGGWLDTKLIELFEK</sequence>
<dbReference type="OrthoDB" id="9794348at2"/>
<feature type="chain" id="PRO_5044602384" evidence="5">
    <location>
        <begin position="22"/>
        <end position="394"/>
    </location>
</feature>
<evidence type="ECO:0000313" key="13">
    <source>
        <dbReference type="Proteomes" id="UP000654720"/>
    </source>
</evidence>
<dbReference type="Proteomes" id="UP000742098">
    <property type="component" value="Unassembled WGS sequence"/>
</dbReference>
<reference evidence="11 12" key="1">
    <citation type="submission" date="2018-08" db="EMBL/GenBank/DDBJ databases">
        <title>A genome reference for cultivated species of the human gut microbiota.</title>
        <authorList>
            <person name="Zou Y."/>
            <person name="Xue W."/>
            <person name="Luo G."/>
        </authorList>
    </citation>
    <scope>NUCLEOTIDE SEQUENCE [LARGE SCALE GENOMIC DNA]</scope>
    <source>
        <strain evidence="10 11">AF34-33</strain>
        <strain evidence="9 12">OF02-7</strain>
    </source>
</reference>
<dbReference type="SUPFAM" id="SSF52833">
    <property type="entry name" value="Thioredoxin-like"/>
    <property type="match status" value="1"/>
</dbReference>
<evidence type="ECO:0000313" key="12">
    <source>
        <dbReference type="Proteomes" id="UP000286063"/>
    </source>
</evidence>
<keyword evidence="2" id="KW-0201">Cytochrome c-type biogenesis</keyword>
<dbReference type="GO" id="GO:0016491">
    <property type="term" value="F:oxidoreductase activity"/>
    <property type="evidence" value="ECO:0007669"/>
    <property type="project" value="InterPro"/>
</dbReference>
<evidence type="ECO:0000256" key="2">
    <source>
        <dbReference type="ARBA" id="ARBA00022748"/>
    </source>
</evidence>
<evidence type="ECO:0000256" key="5">
    <source>
        <dbReference type="SAM" id="SignalP"/>
    </source>
</evidence>
<evidence type="ECO:0000313" key="10">
    <source>
        <dbReference type="EMBL" id="RHM44010.1"/>
    </source>
</evidence>
<dbReference type="InterPro" id="IPR013766">
    <property type="entry name" value="Thioredoxin_domain"/>
</dbReference>
<dbReference type="EMBL" id="QSCR01000008">
    <property type="protein sequence ID" value="RGY19052.1"/>
    <property type="molecule type" value="Genomic_DNA"/>
</dbReference>
<dbReference type="Proteomes" id="UP000286063">
    <property type="component" value="Unassembled WGS sequence"/>
</dbReference>
<dbReference type="Gene3D" id="3.40.30.10">
    <property type="entry name" value="Glutaredoxin"/>
    <property type="match status" value="1"/>
</dbReference>
<evidence type="ECO:0000313" key="8">
    <source>
        <dbReference type="EMBL" id="QRO49535.1"/>
    </source>
</evidence>
<keyword evidence="3" id="KW-1015">Disulfide bond</keyword>
<dbReference type="PROSITE" id="PS51352">
    <property type="entry name" value="THIOREDOXIN_2"/>
    <property type="match status" value="1"/>
</dbReference>
<evidence type="ECO:0000256" key="4">
    <source>
        <dbReference type="ARBA" id="ARBA00023284"/>
    </source>
</evidence>
<evidence type="ECO:0000259" key="6">
    <source>
        <dbReference type="PROSITE" id="PS51352"/>
    </source>
</evidence>
<dbReference type="GO" id="GO:0017004">
    <property type="term" value="P:cytochrome complex assembly"/>
    <property type="evidence" value="ECO:0007669"/>
    <property type="project" value="UniProtKB-KW"/>
</dbReference>
<dbReference type="PROSITE" id="PS00194">
    <property type="entry name" value="THIOREDOXIN_1"/>
    <property type="match status" value="1"/>
</dbReference>
<dbReference type="PANTHER" id="PTHR42852">
    <property type="entry name" value="THIOL:DISULFIDE INTERCHANGE PROTEIN DSBE"/>
    <property type="match status" value="1"/>
</dbReference>
<dbReference type="InterPro" id="IPR050553">
    <property type="entry name" value="Thioredoxin_ResA/DsbE_sf"/>
</dbReference>
<dbReference type="EMBL" id="CP069450">
    <property type="protein sequence ID" value="QRO49535.1"/>
    <property type="molecule type" value="Genomic_DNA"/>
</dbReference>
<dbReference type="InterPro" id="IPR025380">
    <property type="entry name" value="DUF4369"/>
</dbReference>
<dbReference type="CDD" id="cd02966">
    <property type="entry name" value="TlpA_like_family"/>
    <property type="match status" value="1"/>
</dbReference>
<dbReference type="Proteomes" id="UP000286038">
    <property type="component" value="Unassembled WGS sequence"/>
</dbReference>
<dbReference type="Pfam" id="PF14289">
    <property type="entry name" value="DUF4369"/>
    <property type="match status" value="1"/>
</dbReference>